<reference evidence="2 3" key="1">
    <citation type="journal article" date="2010" name="Proc. Natl. Acad. Sci. U.S.A.">
        <title>Enigmatic, ultrasmall, uncultivated Archaea.</title>
        <authorList>
            <person name="Baker B.J."/>
            <person name="Comolli L.R."/>
            <person name="Dick G.J."/>
            <person name="Hauser L.J."/>
            <person name="Hyatt D."/>
            <person name="Dill B.D."/>
            <person name="Land M.L."/>
            <person name="Verberkmoes N.C."/>
            <person name="Hettich R.L."/>
            <person name="Banfield J.F."/>
        </authorList>
    </citation>
    <scope>NUCLEOTIDE SEQUENCE [LARGE SCALE GENOMIC DNA]</scope>
</reference>
<protein>
    <submittedName>
        <fullName evidence="2">Uncharacterized protein</fullName>
    </submittedName>
</protein>
<evidence type="ECO:0000313" key="3">
    <source>
        <dbReference type="Proteomes" id="UP000009375"/>
    </source>
</evidence>
<name>D2EES5_PARA4</name>
<dbReference type="Proteomes" id="UP000009375">
    <property type="component" value="Unassembled WGS sequence"/>
</dbReference>
<keyword evidence="1" id="KW-0812">Transmembrane</keyword>
<proteinExistence type="predicted"/>
<dbReference type="EMBL" id="GG730041">
    <property type="protein sequence ID" value="EEZ93136.1"/>
    <property type="molecule type" value="Genomic_DNA"/>
</dbReference>
<keyword evidence="1" id="KW-1133">Transmembrane helix</keyword>
<keyword evidence="1" id="KW-0472">Membrane</keyword>
<feature type="transmembrane region" description="Helical" evidence="1">
    <location>
        <begin position="7"/>
        <end position="29"/>
    </location>
</feature>
<dbReference type="AlphaFoldDB" id="D2EES5"/>
<gene>
    <name evidence="2" type="ORF">BJBARM4_0228</name>
</gene>
<evidence type="ECO:0000313" key="2">
    <source>
        <dbReference type="EMBL" id="EEZ93136.1"/>
    </source>
</evidence>
<evidence type="ECO:0000256" key="1">
    <source>
        <dbReference type="SAM" id="Phobius"/>
    </source>
</evidence>
<accession>D2EES5</accession>
<organism evidence="2 3">
    <name type="scientific">Candidatus Parvarchaeum acidiphilum ARMAN-4</name>
    <dbReference type="NCBI Taxonomy" id="662760"/>
    <lineage>
        <taxon>Archaea</taxon>
        <taxon>Candidatus Parvarchaeota</taxon>
        <taxon>Candidatus Parvarchaeum</taxon>
    </lineage>
</organism>
<sequence length="223" mass="24709">MASKYKRLTLSVVIAFVIVTVILIAGYFYDSDKISYLSNNLQNYEQNINELELATLITTSNSTFSCNVLSGNLYSISNELQNLGKELTSSTLANSEVSYSQLNQEYTYVRIEYWLLANKINSMCGYKLATIMFIYPGSGGTNSIVEGDELSFLSSKNDSLVVSAIDGNLNLSIVSILLKSYNISNSSLPALIIDDKYVKQGFVNTSEIKDLICKYGRCLNFSS</sequence>